<reference evidence="7" key="1">
    <citation type="submission" date="2022-11" db="UniProtKB">
        <authorList>
            <consortium name="WormBaseParasite"/>
        </authorList>
    </citation>
    <scope>IDENTIFICATION</scope>
</reference>
<evidence type="ECO:0000256" key="2">
    <source>
        <dbReference type="ARBA" id="ARBA00022723"/>
    </source>
</evidence>
<sequence length="185" mass="21570">MPIFKKAKQKDVPLPEPESAVKQLDKRVGYDSYRDFYTLKNYWKTVDRNKKFAAGLFMDRYLKARPENQAKYAKLKNLTNITPESADPGFEAVSAQYLKVFDDVITTVEEQPSDASPACDRLIAVGKMHRTKVSGMKFDDFQQLEDPFLYMIGEILQDRFNEKAENLFRKFFQFCLKYILEGFNS</sequence>
<keyword evidence="6" id="KW-1185">Reference proteome</keyword>
<dbReference type="InterPro" id="IPR050532">
    <property type="entry name" value="Globin-like_OT"/>
</dbReference>
<dbReference type="InterPro" id="IPR000971">
    <property type="entry name" value="Globin"/>
</dbReference>
<proteinExistence type="inferred from homology"/>
<dbReference type="PANTHER" id="PTHR46458">
    <property type="entry name" value="BLR2807 PROTEIN"/>
    <property type="match status" value="1"/>
</dbReference>
<dbReference type="GO" id="GO:0005344">
    <property type="term" value="F:oxygen carrier activity"/>
    <property type="evidence" value="ECO:0007669"/>
    <property type="project" value="UniProtKB-KW"/>
</dbReference>
<dbReference type="SUPFAM" id="SSF46458">
    <property type="entry name" value="Globin-like"/>
    <property type="match status" value="1"/>
</dbReference>
<organism evidence="6 7">
    <name type="scientific">Acrobeloides nanus</name>
    <dbReference type="NCBI Taxonomy" id="290746"/>
    <lineage>
        <taxon>Eukaryota</taxon>
        <taxon>Metazoa</taxon>
        <taxon>Ecdysozoa</taxon>
        <taxon>Nematoda</taxon>
        <taxon>Chromadorea</taxon>
        <taxon>Rhabditida</taxon>
        <taxon>Tylenchina</taxon>
        <taxon>Cephalobomorpha</taxon>
        <taxon>Cephaloboidea</taxon>
        <taxon>Cephalobidae</taxon>
        <taxon>Acrobeloides</taxon>
    </lineage>
</organism>
<dbReference type="Pfam" id="PF00042">
    <property type="entry name" value="Globin"/>
    <property type="match status" value="1"/>
</dbReference>
<feature type="domain" description="Globin" evidence="5">
    <location>
        <begin position="57"/>
        <end position="173"/>
    </location>
</feature>
<dbReference type="WBParaSite" id="ACRNAN_Path_462.g1759.t1">
    <property type="protein sequence ID" value="ACRNAN_Path_462.g1759.t1"/>
    <property type="gene ID" value="ACRNAN_Path_462.g1759"/>
</dbReference>
<keyword evidence="1 4" id="KW-0349">Heme</keyword>
<dbReference type="GO" id="GO:0020037">
    <property type="term" value="F:heme binding"/>
    <property type="evidence" value="ECO:0007669"/>
    <property type="project" value="InterPro"/>
</dbReference>
<dbReference type="AlphaFoldDB" id="A0A914C722"/>
<dbReference type="Gene3D" id="1.10.490.10">
    <property type="entry name" value="Globins"/>
    <property type="match status" value="1"/>
</dbReference>
<accession>A0A914C722</accession>
<evidence type="ECO:0000313" key="6">
    <source>
        <dbReference type="Proteomes" id="UP000887540"/>
    </source>
</evidence>
<dbReference type="GO" id="GO:0046872">
    <property type="term" value="F:metal ion binding"/>
    <property type="evidence" value="ECO:0007669"/>
    <property type="project" value="UniProtKB-KW"/>
</dbReference>
<dbReference type="InterPro" id="IPR012292">
    <property type="entry name" value="Globin/Proto"/>
</dbReference>
<evidence type="ECO:0000256" key="1">
    <source>
        <dbReference type="ARBA" id="ARBA00022617"/>
    </source>
</evidence>
<keyword evidence="4" id="KW-0813">Transport</keyword>
<evidence type="ECO:0000313" key="7">
    <source>
        <dbReference type="WBParaSite" id="ACRNAN_Path_462.g1759.t1"/>
    </source>
</evidence>
<keyword evidence="4" id="KW-0561">Oxygen transport</keyword>
<comment type="similarity">
    <text evidence="4">Belongs to the globin family.</text>
</comment>
<evidence type="ECO:0000256" key="4">
    <source>
        <dbReference type="RuleBase" id="RU000356"/>
    </source>
</evidence>
<protein>
    <submittedName>
        <fullName evidence="7">Globin family profile domain-containing protein</fullName>
    </submittedName>
</protein>
<keyword evidence="3" id="KW-0408">Iron</keyword>
<dbReference type="PANTHER" id="PTHR46458:SF5">
    <property type="entry name" value="GLOBIN FAMILY PROFILE DOMAIN-CONTAINING PROTEIN"/>
    <property type="match status" value="1"/>
</dbReference>
<dbReference type="GO" id="GO:0019825">
    <property type="term" value="F:oxygen binding"/>
    <property type="evidence" value="ECO:0007669"/>
    <property type="project" value="InterPro"/>
</dbReference>
<dbReference type="InterPro" id="IPR009050">
    <property type="entry name" value="Globin-like_sf"/>
</dbReference>
<evidence type="ECO:0000259" key="5">
    <source>
        <dbReference type="Pfam" id="PF00042"/>
    </source>
</evidence>
<name>A0A914C722_9BILA</name>
<dbReference type="Proteomes" id="UP000887540">
    <property type="component" value="Unplaced"/>
</dbReference>
<evidence type="ECO:0000256" key="3">
    <source>
        <dbReference type="ARBA" id="ARBA00023004"/>
    </source>
</evidence>
<keyword evidence="2" id="KW-0479">Metal-binding</keyword>